<keyword evidence="2" id="KW-1185">Reference proteome</keyword>
<dbReference type="STRING" id="1035707.SAMN05216552_100615"/>
<evidence type="ECO:0000313" key="2">
    <source>
        <dbReference type="Proteomes" id="UP000199391"/>
    </source>
</evidence>
<dbReference type="EMBL" id="FPBO01000006">
    <property type="protein sequence ID" value="SFU61339.1"/>
    <property type="molecule type" value="Genomic_DNA"/>
</dbReference>
<protein>
    <submittedName>
        <fullName evidence="1">Uncharacterized protein</fullName>
    </submittedName>
</protein>
<organism evidence="1 2">
    <name type="scientific">Pseudoduganella namucuonensis</name>
    <dbReference type="NCBI Taxonomy" id="1035707"/>
    <lineage>
        <taxon>Bacteria</taxon>
        <taxon>Pseudomonadati</taxon>
        <taxon>Pseudomonadota</taxon>
        <taxon>Betaproteobacteria</taxon>
        <taxon>Burkholderiales</taxon>
        <taxon>Oxalobacteraceae</taxon>
        <taxon>Telluria group</taxon>
        <taxon>Pseudoduganella</taxon>
    </lineage>
</organism>
<proteinExistence type="predicted"/>
<dbReference type="RefSeq" id="WP_093555038.1">
    <property type="nucleotide sequence ID" value="NZ_FPBO01000006.1"/>
</dbReference>
<sequence>MEDISQIEDADLSGRACASLDLLDDEPVEEFSEEEVVGLHWWLLRKVRLLEIPSTPLAEKFELVRWVFTDALRDRQPFSFVNCMRVVACSPLSRLPYVGVCDPEEVRGWIGAHLRHWFEASLACYPAWVRHAVMSNPEWVADHLAANPQWINEQMRRRDERGDLFSQVEVA</sequence>
<reference evidence="2" key="1">
    <citation type="submission" date="2016-10" db="EMBL/GenBank/DDBJ databases">
        <authorList>
            <person name="Varghese N."/>
            <person name="Submissions S."/>
        </authorList>
    </citation>
    <scope>NUCLEOTIDE SEQUENCE [LARGE SCALE GENOMIC DNA]</scope>
    <source>
        <strain evidence="2">CGMCC 1.11014</strain>
    </source>
</reference>
<dbReference type="Proteomes" id="UP000199391">
    <property type="component" value="Unassembled WGS sequence"/>
</dbReference>
<dbReference type="OrthoDB" id="8773760at2"/>
<name>A0A1I7HLA6_9BURK</name>
<evidence type="ECO:0000313" key="1">
    <source>
        <dbReference type="EMBL" id="SFU61339.1"/>
    </source>
</evidence>
<accession>A0A1I7HLA6</accession>
<gene>
    <name evidence="1" type="ORF">SAMN05216552_100615</name>
</gene>
<dbReference type="AlphaFoldDB" id="A0A1I7HLA6"/>